<sequence>MDTRIEDSVAVVRKVIPEEADTISPATLESLARQVFQNSEELTDRIRARSGNFTPHGPTFAFLSEIVVYLCVIYSIIDVVGKIDEVASLLLDSTKQLDVVDRAILRLKQLGMEYPAKKVEDIRDRILEKLTTPDK</sequence>
<dbReference type="Proteomes" id="UP000046176">
    <property type="component" value="Unassembled WGS sequence"/>
</dbReference>
<reference evidence="1 2" key="1">
    <citation type="submission" date="2014-08" db="EMBL/GenBank/DDBJ databases">
        <authorList>
            <person name="Chen Y.-H."/>
        </authorList>
    </citation>
    <scope>NUCLEOTIDE SEQUENCE [LARGE SCALE GENOMIC DNA]</scope>
</reference>
<gene>
    <name evidence="1" type="ORF">NGAL_HAMBI1145_32700</name>
</gene>
<dbReference type="EMBL" id="CCRH01000008">
    <property type="protein sequence ID" value="CDZ36252.1"/>
    <property type="molecule type" value="Genomic_DNA"/>
</dbReference>
<dbReference type="AlphaFoldDB" id="A0A0T7FML2"/>
<protein>
    <submittedName>
        <fullName evidence="1">Uncharacterized protein</fullName>
    </submittedName>
</protein>
<evidence type="ECO:0000313" key="2">
    <source>
        <dbReference type="Proteomes" id="UP000046176"/>
    </source>
</evidence>
<name>A0A0T7FML2_NEOGA</name>
<proteinExistence type="predicted"/>
<accession>A0A0T7FML2</accession>
<dbReference type="RefSeq" id="WP_046667358.1">
    <property type="nucleotide sequence ID" value="NZ_CCRH01000008.1"/>
</dbReference>
<evidence type="ECO:0000313" key="1">
    <source>
        <dbReference type="EMBL" id="CDZ36252.1"/>
    </source>
</evidence>
<organism evidence="1 2">
    <name type="scientific">Neorhizobium galegae bv. officinalis</name>
    <dbReference type="NCBI Taxonomy" id="323656"/>
    <lineage>
        <taxon>Bacteria</taxon>
        <taxon>Pseudomonadati</taxon>
        <taxon>Pseudomonadota</taxon>
        <taxon>Alphaproteobacteria</taxon>
        <taxon>Hyphomicrobiales</taxon>
        <taxon>Rhizobiaceae</taxon>
        <taxon>Rhizobium/Agrobacterium group</taxon>
        <taxon>Neorhizobium</taxon>
    </lineage>
</organism>